<dbReference type="RefSeq" id="WP_067381920.1">
    <property type="nucleotide sequence ID" value="NZ_CP015839.1"/>
</dbReference>
<gene>
    <name evidence="2" type="ORF">A8C75_10825</name>
</gene>
<dbReference type="AlphaFoldDB" id="A0A1A9EZ48"/>
<dbReference type="OrthoDB" id="573392at2"/>
<protein>
    <submittedName>
        <fullName evidence="2">Sarcosine oxidase subunit alpha</fullName>
    </submittedName>
</protein>
<name>A0A1A9EZ48_9GAMM</name>
<dbReference type="SUPFAM" id="SSF54292">
    <property type="entry name" value="2Fe-2S ferredoxin-like"/>
    <property type="match status" value="1"/>
</dbReference>
<dbReference type="InterPro" id="IPR036010">
    <property type="entry name" value="2Fe-2S_ferredoxin-like_sf"/>
</dbReference>
<evidence type="ECO:0000313" key="3">
    <source>
        <dbReference type="Proteomes" id="UP000078070"/>
    </source>
</evidence>
<proteinExistence type="predicted"/>
<dbReference type="Gene3D" id="3.10.20.440">
    <property type="entry name" value="2Fe-2S iron-sulphur cluster binding domain, sarcosine oxidase, alpha subunit, N-terminal domain"/>
    <property type="match status" value="1"/>
</dbReference>
<dbReference type="STRING" id="1821621.A8C75_10825"/>
<evidence type="ECO:0000313" key="2">
    <source>
        <dbReference type="EMBL" id="ANG62931.1"/>
    </source>
</evidence>
<reference evidence="3" key="1">
    <citation type="submission" date="2016-05" db="EMBL/GenBank/DDBJ databases">
        <authorList>
            <person name="Baek K."/>
            <person name="Yang S.-J."/>
        </authorList>
    </citation>
    <scope>NUCLEOTIDE SEQUENCE [LARGE SCALE GENOMIC DNA]</scope>
    <source>
        <strain evidence="3">ST58-10</strain>
    </source>
</reference>
<dbReference type="Proteomes" id="UP000078070">
    <property type="component" value="Chromosome"/>
</dbReference>
<reference evidence="2 3" key="2">
    <citation type="journal article" date="2018" name="Int. J. Syst. Evol. Microbiol.">
        <title>Marinobacterium aestuarii sp. nov., a benzene-degrading marine bacterium isolated from estuary sediment.</title>
        <authorList>
            <person name="Bae S.S."/>
            <person name="Jung J."/>
            <person name="Chung D."/>
            <person name="Baek K."/>
        </authorList>
    </citation>
    <scope>NUCLEOTIDE SEQUENCE [LARGE SCALE GENOMIC DNA]</scope>
    <source>
        <strain evidence="2 3">ST58-10</strain>
    </source>
</reference>
<organism evidence="2 3">
    <name type="scientific">Marinobacterium aestuarii</name>
    <dbReference type="NCBI Taxonomy" id="1821621"/>
    <lineage>
        <taxon>Bacteria</taxon>
        <taxon>Pseudomonadati</taxon>
        <taxon>Pseudomonadota</taxon>
        <taxon>Gammaproteobacteria</taxon>
        <taxon>Oceanospirillales</taxon>
        <taxon>Oceanospirillaceae</taxon>
        <taxon>Marinobacterium</taxon>
    </lineage>
</organism>
<dbReference type="Pfam" id="PF13510">
    <property type="entry name" value="Fer2_4"/>
    <property type="match status" value="1"/>
</dbReference>
<dbReference type="KEGG" id="mars:A8C75_10825"/>
<dbReference type="GO" id="GO:0016491">
    <property type="term" value="F:oxidoreductase activity"/>
    <property type="evidence" value="ECO:0007669"/>
    <property type="project" value="UniProtKB-KW"/>
</dbReference>
<dbReference type="GO" id="GO:0051536">
    <property type="term" value="F:iron-sulfur cluster binding"/>
    <property type="evidence" value="ECO:0007669"/>
    <property type="project" value="InterPro"/>
</dbReference>
<evidence type="ECO:0000256" key="1">
    <source>
        <dbReference type="ARBA" id="ARBA00023002"/>
    </source>
</evidence>
<keyword evidence="1" id="KW-0560">Oxidoreductase</keyword>
<accession>A0A1A9EZ48</accession>
<keyword evidence="3" id="KW-1185">Reference proteome</keyword>
<sequence length="111" mass="11430">MPGASKFERLACASNDWIQVMVEGQPVKVRPGDSAAAALLAAGQSAARTSAVSGDPRAPYCLMGICFECLLEIDGVPNVQGCMVQVADGMNIRRQQGAPVLNDSLAAGVPA</sequence>
<dbReference type="EMBL" id="CP015839">
    <property type="protein sequence ID" value="ANG62931.1"/>
    <property type="molecule type" value="Genomic_DNA"/>
</dbReference>
<dbReference type="InterPro" id="IPR042204">
    <property type="entry name" value="2Fe-2S-bd_N"/>
</dbReference>